<keyword evidence="3" id="KW-0238">DNA-binding</keyword>
<comment type="caution">
    <text evidence="6">The sequence shown here is derived from an EMBL/GenBank/DDBJ whole genome shotgun (WGS) entry which is preliminary data.</text>
</comment>
<reference evidence="6" key="1">
    <citation type="submission" date="2021-03" db="EMBL/GenBank/DDBJ databases">
        <title>Antimicrobial resistance genes in bacteria isolated from Japanese honey, and their potential for conferring macrolide and lincosamide resistance in the American foulbrood pathogen Paenibacillus larvae.</title>
        <authorList>
            <person name="Okamoto M."/>
            <person name="Kumagai M."/>
            <person name="Kanamori H."/>
            <person name="Takamatsu D."/>
        </authorList>
    </citation>
    <scope>NUCLEOTIDE SEQUENCE</scope>
    <source>
        <strain evidence="6">J2TS6</strain>
    </source>
</reference>
<dbReference type="InterPro" id="IPR005119">
    <property type="entry name" value="LysR_subst-bd"/>
</dbReference>
<organism evidence="6 7">
    <name type="scientific">Paenibacillus albilobatus</name>
    <dbReference type="NCBI Taxonomy" id="2716884"/>
    <lineage>
        <taxon>Bacteria</taxon>
        <taxon>Bacillati</taxon>
        <taxon>Bacillota</taxon>
        <taxon>Bacilli</taxon>
        <taxon>Bacillales</taxon>
        <taxon>Paenibacillaceae</taxon>
        <taxon>Paenibacillus</taxon>
    </lineage>
</organism>
<evidence type="ECO:0000259" key="5">
    <source>
        <dbReference type="PROSITE" id="PS50931"/>
    </source>
</evidence>
<keyword evidence="4" id="KW-0804">Transcription</keyword>
<gene>
    <name evidence="6" type="ORF">J2TS6_32500</name>
</gene>
<evidence type="ECO:0000256" key="4">
    <source>
        <dbReference type="ARBA" id="ARBA00023163"/>
    </source>
</evidence>
<name>A0A920CCP2_9BACL</name>
<dbReference type="Gene3D" id="1.10.10.10">
    <property type="entry name" value="Winged helix-like DNA-binding domain superfamily/Winged helix DNA-binding domain"/>
    <property type="match status" value="1"/>
</dbReference>
<keyword evidence="7" id="KW-1185">Reference proteome</keyword>
<dbReference type="PANTHER" id="PTHR30419">
    <property type="entry name" value="HTH-TYPE TRANSCRIPTIONAL REGULATOR YBHD"/>
    <property type="match status" value="1"/>
</dbReference>
<dbReference type="Gene3D" id="3.40.190.290">
    <property type="match status" value="1"/>
</dbReference>
<dbReference type="FunFam" id="1.10.10.10:FF:000001">
    <property type="entry name" value="LysR family transcriptional regulator"/>
    <property type="match status" value="1"/>
</dbReference>
<dbReference type="GO" id="GO:0003700">
    <property type="term" value="F:DNA-binding transcription factor activity"/>
    <property type="evidence" value="ECO:0007669"/>
    <property type="project" value="InterPro"/>
</dbReference>
<evidence type="ECO:0000313" key="7">
    <source>
        <dbReference type="Proteomes" id="UP000679779"/>
    </source>
</evidence>
<evidence type="ECO:0000313" key="6">
    <source>
        <dbReference type="EMBL" id="GIO32109.1"/>
    </source>
</evidence>
<dbReference type="PRINTS" id="PR00039">
    <property type="entry name" value="HTHLYSR"/>
</dbReference>
<dbReference type="SUPFAM" id="SSF53850">
    <property type="entry name" value="Periplasmic binding protein-like II"/>
    <property type="match status" value="1"/>
</dbReference>
<keyword evidence="2" id="KW-0805">Transcription regulation</keyword>
<dbReference type="SUPFAM" id="SSF46785">
    <property type="entry name" value="Winged helix' DNA-binding domain"/>
    <property type="match status" value="1"/>
</dbReference>
<dbReference type="InterPro" id="IPR000847">
    <property type="entry name" value="LysR_HTH_N"/>
</dbReference>
<proteinExistence type="inferred from homology"/>
<dbReference type="AlphaFoldDB" id="A0A920CCP2"/>
<protein>
    <submittedName>
        <fullName evidence="6">LysR family transcriptional regulator</fullName>
    </submittedName>
</protein>
<accession>A0A920CCP2</accession>
<dbReference type="PROSITE" id="PS50931">
    <property type="entry name" value="HTH_LYSR"/>
    <property type="match status" value="1"/>
</dbReference>
<dbReference type="RefSeq" id="WP_160038628.1">
    <property type="nucleotide sequence ID" value="NZ_BORQ01000004.1"/>
</dbReference>
<evidence type="ECO:0000256" key="2">
    <source>
        <dbReference type="ARBA" id="ARBA00023015"/>
    </source>
</evidence>
<dbReference type="InterPro" id="IPR050950">
    <property type="entry name" value="HTH-type_LysR_regulators"/>
</dbReference>
<comment type="similarity">
    <text evidence="1">Belongs to the LysR transcriptional regulatory family.</text>
</comment>
<dbReference type="Pfam" id="PF00126">
    <property type="entry name" value="HTH_1"/>
    <property type="match status" value="1"/>
</dbReference>
<dbReference type="GO" id="GO:0003677">
    <property type="term" value="F:DNA binding"/>
    <property type="evidence" value="ECO:0007669"/>
    <property type="project" value="UniProtKB-KW"/>
</dbReference>
<feature type="domain" description="HTH lysR-type" evidence="5">
    <location>
        <begin position="1"/>
        <end position="58"/>
    </location>
</feature>
<dbReference type="Proteomes" id="UP000679779">
    <property type="component" value="Unassembled WGS sequence"/>
</dbReference>
<dbReference type="PANTHER" id="PTHR30419:SF28">
    <property type="entry name" value="HTH-TYPE TRANSCRIPTIONAL REGULATOR BSDA"/>
    <property type="match status" value="1"/>
</dbReference>
<dbReference type="GO" id="GO:0005829">
    <property type="term" value="C:cytosol"/>
    <property type="evidence" value="ECO:0007669"/>
    <property type="project" value="TreeGrafter"/>
</dbReference>
<evidence type="ECO:0000256" key="3">
    <source>
        <dbReference type="ARBA" id="ARBA00023125"/>
    </source>
</evidence>
<dbReference type="Pfam" id="PF03466">
    <property type="entry name" value="LysR_substrate"/>
    <property type="match status" value="1"/>
</dbReference>
<dbReference type="InterPro" id="IPR036388">
    <property type="entry name" value="WH-like_DNA-bd_sf"/>
</dbReference>
<evidence type="ECO:0000256" key="1">
    <source>
        <dbReference type="ARBA" id="ARBA00009437"/>
    </source>
</evidence>
<dbReference type="InterPro" id="IPR036390">
    <property type="entry name" value="WH_DNA-bd_sf"/>
</dbReference>
<sequence>MELLQLQYFRKVAELEHMTRAAEELRIAQPALSKTISRLEEDVGVPLFDRKGRQIRLNAYGKAFLRKVETALQALEDGRKEVEDMAGLERGRVYVATTTHKCFSDAIGDFIARRPGARLHISQASEAEKTEKLRRGELDLCITFPPVQQPDIEGAAFLTERIMLAVPLGHPFAGRGSIRLAEAAEEPFICIRPGNPFRQMTDEFCRQAGFAPNIVCEVDEHSAVGHFLRAGIGIAFLPETLLEKFDAPFHVLEIEEPECLRTYQIAWAKNRYLSAAAKEFRDFIVQRFAPNPNLKP</sequence>
<dbReference type="EMBL" id="BORQ01000004">
    <property type="protein sequence ID" value="GIO32109.1"/>
    <property type="molecule type" value="Genomic_DNA"/>
</dbReference>